<evidence type="ECO:0008006" key="4">
    <source>
        <dbReference type="Google" id="ProtNLM"/>
    </source>
</evidence>
<keyword evidence="3" id="KW-1185">Reference proteome</keyword>
<evidence type="ECO:0000313" key="2">
    <source>
        <dbReference type="EMBL" id="MFC4337090.1"/>
    </source>
</evidence>
<reference evidence="3" key="1">
    <citation type="journal article" date="2019" name="Int. J. Syst. Evol. Microbiol.">
        <title>The Global Catalogue of Microorganisms (GCM) 10K type strain sequencing project: providing services to taxonomists for standard genome sequencing and annotation.</title>
        <authorList>
            <consortium name="The Broad Institute Genomics Platform"/>
            <consortium name="The Broad Institute Genome Sequencing Center for Infectious Disease"/>
            <person name="Wu L."/>
            <person name="Ma J."/>
        </authorList>
    </citation>
    <scope>NUCLEOTIDE SEQUENCE [LARGE SCALE GENOMIC DNA]</scope>
    <source>
        <strain evidence="3">IBRC-M 10908</strain>
    </source>
</reference>
<dbReference type="RefSeq" id="WP_380623686.1">
    <property type="nucleotide sequence ID" value="NZ_JBHSDK010000028.1"/>
</dbReference>
<feature type="region of interest" description="Disordered" evidence="1">
    <location>
        <begin position="1"/>
        <end position="29"/>
    </location>
</feature>
<dbReference type="Proteomes" id="UP001595823">
    <property type="component" value="Unassembled WGS sequence"/>
</dbReference>
<gene>
    <name evidence="2" type="ORF">ACFPET_17955</name>
</gene>
<dbReference type="Gene3D" id="3.40.960.10">
    <property type="entry name" value="VSR Endonuclease"/>
    <property type="match status" value="1"/>
</dbReference>
<name>A0ABV8U2T0_9ACTN</name>
<accession>A0ABV8U2T0</accession>
<evidence type="ECO:0000256" key="1">
    <source>
        <dbReference type="SAM" id="MobiDB-lite"/>
    </source>
</evidence>
<protein>
    <recommendedName>
        <fullName evidence="4">DUF559 domain-containing protein</fullName>
    </recommendedName>
</protein>
<comment type="caution">
    <text evidence="2">The sequence shown here is derived from an EMBL/GenBank/DDBJ whole genome shotgun (WGS) entry which is preliminary data.</text>
</comment>
<proteinExistence type="predicted"/>
<evidence type="ECO:0000313" key="3">
    <source>
        <dbReference type="Proteomes" id="UP001595823"/>
    </source>
</evidence>
<sequence length="366" mass="41304">MSSIQSTTSLRTDSVDVPDATARPVGTNPFDTSAAPTYWPDLDLYRSLLPAAGPLDPTLYRAYDLSDRLGADEPVFTRRTAAKLMGHDLFPPAHYDHTWPLEVLVPPGERERYEALREPDSPLLLYEWPENGDPLISTRGEVHTTTLDQTAIDLLSTVPRVEAQAAADSFRAVDLHAYSVRELVKDADLPQRVKDRVVTLSRRAIPWSESFMESWCRCLFLDIGLPTPTPQFDVETGREFPYVRLDFAWEEYEVAVEYDGRRLHSRLTDVVLDRGRRGELTDLGWEVIVARWRDVMSKPRNLLRSVAGALMSRGWVRTDEQKQALAQRIDYIARLRNSERSSEVTGTGRTVGPSKGIGVEGAIERP</sequence>
<organism evidence="2 3">
    <name type="scientific">Salininema proteolyticum</name>
    <dbReference type="NCBI Taxonomy" id="1607685"/>
    <lineage>
        <taxon>Bacteria</taxon>
        <taxon>Bacillati</taxon>
        <taxon>Actinomycetota</taxon>
        <taxon>Actinomycetes</taxon>
        <taxon>Glycomycetales</taxon>
        <taxon>Glycomycetaceae</taxon>
        <taxon>Salininema</taxon>
    </lineage>
</organism>
<dbReference type="InterPro" id="IPR011335">
    <property type="entry name" value="Restrct_endonuc-II-like"/>
</dbReference>
<dbReference type="SUPFAM" id="SSF52980">
    <property type="entry name" value="Restriction endonuclease-like"/>
    <property type="match status" value="1"/>
</dbReference>
<dbReference type="EMBL" id="JBHSDK010000028">
    <property type="protein sequence ID" value="MFC4337090.1"/>
    <property type="molecule type" value="Genomic_DNA"/>
</dbReference>
<feature type="compositionally biased region" description="Polar residues" evidence="1">
    <location>
        <begin position="1"/>
        <end position="12"/>
    </location>
</feature>
<feature type="region of interest" description="Disordered" evidence="1">
    <location>
        <begin position="342"/>
        <end position="366"/>
    </location>
</feature>